<feature type="transmembrane region" description="Helical" evidence="1">
    <location>
        <begin position="259"/>
        <end position="275"/>
    </location>
</feature>
<feature type="chain" id="PRO_5046809726" description="Glycosyltransferase RgtA/B/C/D-like domain-containing protein" evidence="2">
    <location>
        <begin position="31"/>
        <end position="577"/>
    </location>
</feature>
<feature type="signal peptide" evidence="2">
    <location>
        <begin position="1"/>
        <end position="30"/>
    </location>
</feature>
<comment type="caution">
    <text evidence="3">The sequence shown here is derived from an EMBL/GenBank/DDBJ whole genome shotgun (WGS) entry which is preliminary data.</text>
</comment>
<name>A0ABP0ER39_9LACO</name>
<feature type="transmembrane region" description="Helical" evidence="1">
    <location>
        <begin position="95"/>
        <end position="116"/>
    </location>
</feature>
<feature type="transmembrane region" description="Helical" evidence="1">
    <location>
        <begin position="527"/>
        <end position="546"/>
    </location>
</feature>
<feature type="transmembrane region" description="Helical" evidence="1">
    <location>
        <begin position="552"/>
        <end position="568"/>
    </location>
</feature>
<keyword evidence="1" id="KW-1133">Transmembrane helix</keyword>
<protein>
    <recommendedName>
        <fullName evidence="5">Glycosyltransferase RgtA/B/C/D-like domain-containing protein</fullName>
    </recommendedName>
</protein>
<keyword evidence="4" id="KW-1185">Reference proteome</keyword>
<gene>
    <name evidence="3" type="ORF">R54876_GBNLAHCA_00228</name>
</gene>
<evidence type="ECO:0000256" key="2">
    <source>
        <dbReference type="SAM" id="SignalP"/>
    </source>
</evidence>
<keyword evidence="1" id="KW-0812">Transmembrane</keyword>
<feature type="transmembrane region" description="Helical" evidence="1">
    <location>
        <begin position="305"/>
        <end position="327"/>
    </location>
</feature>
<dbReference type="Proteomes" id="UP001314241">
    <property type="component" value="Unassembled WGS sequence"/>
</dbReference>
<feature type="transmembrane region" description="Helical" evidence="1">
    <location>
        <begin position="501"/>
        <end position="520"/>
    </location>
</feature>
<evidence type="ECO:0000256" key="1">
    <source>
        <dbReference type="SAM" id="Phobius"/>
    </source>
</evidence>
<reference evidence="3 4" key="1">
    <citation type="submission" date="2024-01" db="EMBL/GenBank/DDBJ databases">
        <authorList>
            <person name="Botero Cardona J."/>
        </authorList>
    </citation>
    <scope>NUCLEOTIDE SEQUENCE [LARGE SCALE GENOMIC DNA]</scope>
    <source>
        <strain evidence="3 4">LMG 33000</strain>
    </source>
</reference>
<evidence type="ECO:0008006" key="5">
    <source>
        <dbReference type="Google" id="ProtNLM"/>
    </source>
</evidence>
<feature type="transmembrane region" description="Helical" evidence="1">
    <location>
        <begin position="182"/>
        <end position="202"/>
    </location>
</feature>
<feature type="transmembrane region" description="Helical" evidence="1">
    <location>
        <begin position="237"/>
        <end position="254"/>
    </location>
</feature>
<dbReference type="InterPro" id="IPR046062">
    <property type="entry name" value="DUF6020"/>
</dbReference>
<accession>A0ABP0ER39</accession>
<dbReference type="Pfam" id="PF19484">
    <property type="entry name" value="DUF6020"/>
    <property type="match status" value="1"/>
</dbReference>
<feature type="transmembrane region" description="Helical" evidence="1">
    <location>
        <begin position="214"/>
        <end position="231"/>
    </location>
</feature>
<keyword evidence="1" id="KW-0472">Membrane</keyword>
<proteinExistence type="predicted"/>
<dbReference type="EMBL" id="CAWVOH010000001">
    <property type="protein sequence ID" value="CAK8053671.1"/>
    <property type="molecule type" value="Genomic_DNA"/>
</dbReference>
<sequence>MASNPKKSYFRMNWASLLVAAFLASVTVLASLNQQAGFAFNWPKNWAGFALSLLYFMILAFIFYQFIKLLAYFVEGRGHGAHFAAQASLSSKYRYLIPVGLALAWLPYLLLTWPGVLTWDGADQLNSFFQVAMPAQNIHFYGIDYNQLNQQFYLSNHHPYLTSLILGNLFDFGKLLAGTNGGTAAIVGFDYLLLVTTLSLLVWKIGRFSRGTAWITWAFFAFFPAFPIMVVSVNKTALALAALALFIVAALSYFQHAKGVVGFTFFTLAAIFLLLVRNDSLLLLIFYLLALLCLRISGWKKQFAGLILALACWAAWSKLLLPAASVLPTESVEVMALPSQQMARVLKENPSGVSYTERQELAKFADTKLMRNSYNPLFYDPVKHSIYYYPKNFWQKGKDYQSNMDLVKGNYFNQHKADYLKLWWQIGQKNLGLYFAAGFNDAYQYFTPVHNPVQSDLALVGGLVPYENTTLFKGYSARHSKQAQGYQDKLNRLYQRTGWNWLFKSGLWGLLMLLLLGTAIQARAKLAILLASLGLAVLAIATISPVNGLNRYIYPLYLLIPVVWAALIDNRFKNSDE</sequence>
<organism evidence="3 4">
    <name type="scientific">Eupransor demetentiae</name>
    <dbReference type="NCBI Taxonomy" id="3109584"/>
    <lineage>
        <taxon>Bacteria</taxon>
        <taxon>Bacillati</taxon>
        <taxon>Bacillota</taxon>
        <taxon>Bacilli</taxon>
        <taxon>Lactobacillales</taxon>
        <taxon>Lactobacillaceae</taxon>
        <taxon>Eupransor</taxon>
    </lineage>
</organism>
<dbReference type="RefSeq" id="WP_349641228.1">
    <property type="nucleotide sequence ID" value="NZ_CAWVOH010000001.1"/>
</dbReference>
<evidence type="ECO:0000313" key="4">
    <source>
        <dbReference type="Proteomes" id="UP001314241"/>
    </source>
</evidence>
<keyword evidence="2" id="KW-0732">Signal</keyword>
<feature type="transmembrane region" description="Helical" evidence="1">
    <location>
        <begin position="281"/>
        <end position="298"/>
    </location>
</feature>
<evidence type="ECO:0000313" key="3">
    <source>
        <dbReference type="EMBL" id="CAK8053671.1"/>
    </source>
</evidence>
<feature type="transmembrane region" description="Helical" evidence="1">
    <location>
        <begin position="46"/>
        <end position="74"/>
    </location>
</feature>